<keyword evidence="1" id="KW-1133">Transmembrane helix</keyword>
<organism evidence="4 6">
    <name type="scientific">Flavobacterium lindanitolerans</name>
    <dbReference type="NCBI Taxonomy" id="428988"/>
    <lineage>
        <taxon>Bacteria</taxon>
        <taxon>Pseudomonadati</taxon>
        <taxon>Bacteroidota</taxon>
        <taxon>Flavobacteriia</taxon>
        <taxon>Flavobacteriales</taxon>
        <taxon>Flavobacteriaceae</taxon>
        <taxon>Flavobacterium</taxon>
    </lineage>
</organism>
<keyword evidence="1" id="KW-0812">Transmembrane</keyword>
<name>A0A497V7P9_9FLAO</name>
<dbReference type="AlphaFoldDB" id="A0A497V7P9"/>
<evidence type="ECO:0008006" key="7">
    <source>
        <dbReference type="Google" id="ProtNLM"/>
    </source>
</evidence>
<dbReference type="Proteomes" id="UP000275027">
    <property type="component" value="Unassembled WGS sequence"/>
</dbReference>
<feature type="chain" id="PRO_5019812396" description="Secreted protein with PEP-CTERM sorting signal" evidence="2">
    <location>
        <begin position="41"/>
        <end position="83"/>
    </location>
</feature>
<evidence type="ECO:0000313" key="5">
    <source>
        <dbReference type="Proteomes" id="UP000233767"/>
    </source>
</evidence>
<accession>A0A497V7P9</accession>
<sequence length="83" mass="9001">MELPTKKLFTNITPSDMKNSITTKISSLLLLLFLSTASFAQNPTEAPDDEDVTPAPINDYIVPMLLAGVVLGYTFIKGKAKKA</sequence>
<reference evidence="4 6" key="2">
    <citation type="submission" date="2018-10" db="EMBL/GenBank/DDBJ databases">
        <title>Genomic Encyclopedia of Archaeal and Bacterial Type Strains, Phase II (KMG-II): from individual species to whole genera.</title>
        <authorList>
            <person name="Goeker M."/>
        </authorList>
    </citation>
    <scope>NUCLEOTIDE SEQUENCE [LARGE SCALE GENOMIC DNA]</scope>
    <source>
        <strain evidence="4 6">DSM 21886</strain>
    </source>
</reference>
<feature type="signal peptide" evidence="2">
    <location>
        <begin position="1"/>
        <end position="40"/>
    </location>
</feature>
<dbReference type="EMBL" id="RCCB01000010">
    <property type="protein sequence ID" value="RLJ34904.1"/>
    <property type="molecule type" value="Genomic_DNA"/>
</dbReference>
<reference evidence="3 5" key="1">
    <citation type="submission" date="2017-12" db="EMBL/GenBank/DDBJ databases">
        <title>Genomic Encyclopedia of Type Strains, Phase III (KMG-III): the genomes of soil and plant-associated and newly described type strains.</title>
        <authorList>
            <person name="Whitman W."/>
        </authorList>
    </citation>
    <scope>NUCLEOTIDE SEQUENCE [LARGE SCALE GENOMIC DNA]</scope>
    <source>
        <strain evidence="3 5">IP-10</strain>
    </source>
</reference>
<dbReference type="Proteomes" id="UP000233767">
    <property type="component" value="Unassembled WGS sequence"/>
</dbReference>
<comment type="caution">
    <text evidence="4">The sequence shown here is derived from an EMBL/GenBank/DDBJ whole genome shotgun (WGS) entry which is preliminary data.</text>
</comment>
<feature type="transmembrane region" description="Helical" evidence="1">
    <location>
        <begin position="60"/>
        <end position="76"/>
    </location>
</feature>
<evidence type="ECO:0000256" key="1">
    <source>
        <dbReference type="SAM" id="Phobius"/>
    </source>
</evidence>
<evidence type="ECO:0000313" key="6">
    <source>
        <dbReference type="Proteomes" id="UP000275027"/>
    </source>
</evidence>
<proteinExistence type="predicted"/>
<keyword evidence="2" id="KW-0732">Signal</keyword>
<gene>
    <name evidence="3" type="ORF">B0G92_1238</name>
    <name evidence="4" type="ORF">CLV50_0266</name>
</gene>
<evidence type="ECO:0000256" key="2">
    <source>
        <dbReference type="SAM" id="SignalP"/>
    </source>
</evidence>
<dbReference type="EMBL" id="PJND01000007">
    <property type="protein sequence ID" value="PKW29595.1"/>
    <property type="molecule type" value="Genomic_DNA"/>
</dbReference>
<evidence type="ECO:0000313" key="4">
    <source>
        <dbReference type="EMBL" id="RLJ34904.1"/>
    </source>
</evidence>
<protein>
    <recommendedName>
        <fullName evidence="7">Secreted protein with PEP-CTERM sorting signal</fullName>
    </recommendedName>
</protein>
<keyword evidence="5" id="KW-1185">Reference proteome</keyword>
<evidence type="ECO:0000313" key="3">
    <source>
        <dbReference type="EMBL" id="PKW29595.1"/>
    </source>
</evidence>
<keyword evidence="1" id="KW-0472">Membrane</keyword>